<feature type="region of interest" description="Disordered" evidence="1">
    <location>
        <begin position="74"/>
        <end position="96"/>
    </location>
</feature>
<evidence type="ECO:0000313" key="2">
    <source>
        <dbReference type="EMBL" id="CAB3977823.1"/>
    </source>
</evidence>
<organism evidence="2 3">
    <name type="scientific">Paramuricea clavata</name>
    <name type="common">Red gorgonian</name>
    <name type="synonym">Violescent sea-whip</name>
    <dbReference type="NCBI Taxonomy" id="317549"/>
    <lineage>
        <taxon>Eukaryota</taxon>
        <taxon>Metazoa</taxon>
        <taxon>Cnidaria</taxon>
        <taxon>Anthozoa</taxon>
        <taxon>Octocorallia</taxon>
        <taxon>Malacalcyonacea</taxon>
        <taxon>Plexauridae</taxon>
        <taxon>Paramuricea</taxon>
    </lineage>
</organism>
<evidence type="ECO:0000256" key="1">
    <source>
        <dbReference type="SAM" id="MobiDB-lite"/>
    </source>
</evidence>
<gene>
    <name evidence="2" type="ORF">PACLA_8A070377</name>
</gene>
<keyword evidence="3" id="KW-1185">Reference proteome</keyword>
<dbReference type="AlphaFoldDB" id="A0A7D9H988"/>
<dbReference type="EMBL" id="CACRXK020000073">
    <property type="protein sequence ID" value="CAB3977823.1"/>
    <property type="molecule type" value="Genomic_DNA"/>
</dbReference>
<name>A0A7D9H988_PARCT</name>
<dbReference type="Proteomes" id="UP001152795">
    <property type="component" value="Unassembled WGS sequence"/>
</dbReference>
<feature type="compositionally biased region" description="Polar residues" evidence="1">
    <location>
        <begin position="82"/>
        <end position="96"/>
    </location>
</feature>
<evidence type="ECO:0000313" key="3">
    <source>
        <dbReference type="Proteomes" id="UP001152795"/>
    </source>
</evidence>
<sequence length="177" mass="19687">MAQESIITISKFFLNPYKVTRQRLEIASFDQDATYRQQRSEFGKSNQDFRFSGTQATLQAKLEACEEFVKVSEESEEESMPDLSSTMVPQQNTSPPTMKGQFFMSEKRVGCAAVIMGDTIVVMGGGRRNRRNCMIAHLRSPVRGCEVSHNSGVARTKLVASGKVIIGKGYCNGLQVF</sequence>
<accession>A0A7D9H988</accession>
<proteinExistence type="predicted"/>
<reference evidence="2" key="1">
    <citation type="submission" date="2020-04" db="EMBL/GenBank/DDBJ databases">
        <authorList>
            <person name="Alioto T."/>
            <person name="Alioto T."/>
            <person name="Gomez Garrido J."/>
        </authorList>
    </citation>
    <scope>NUCLEOTIDE SEQUENCE</scope>
    <source>
        <strain evidence="2">A484AB</strain>
    </source>
</reference>
<comment type="caution">
    <text evidence="2">The sequence shown here is derived from an EMBL/GenBank/DDBJ whole genome shotgun (WGS) entry which is preliminary data.</text>
</comment>
<protein>
    <submittedName>
        <fullName evidence="2">Uncharacterized protein</fullName>
    </submittedName>
</protein>